<dbReference type="Pfam" id="PF14111">
    <property type="entry name" value="DUF4283"/>
    <property type="match status" value="1"/>
</dbReference>
<evidence type="ECO:0000313" key="3">
    <source>
        <dbReference type="EMBL" id="KAB5574568.1"/>
    </source>
</evidence>
<evidence type="ECO:0000313" key="4">
    <source>
        <dbReference type="Proteomes" id="UP000326939"/>
    </source>
</evidence>
<dbReference type="EMBL" id="VDCV01000001">
    <property type="protein sequence ID" value="KAB5574568.1"/>
    <property type="molecule type" value="Genomic_DNA"/>
</dbReference>
<evidence type="ECO:0000256" key="1">
    <source>
        <dbReference type="SAM" id="MobiDB-lite"/>
    </source>
</evidence>
<proteinExistence type="predicted"/>
<evidence type="ECO:0000259" key="2">
    <source>
        <dbReference type="Pfam" id="PF14111"/>
    </source>
</evidence>
<comment type="caution">
    <text evidence="3">The sequence shown here is derived from an EMBL/GenBank/DDBJ whole genome shotgun (WGS) entry which is preliminary data.</text>
</comment>
<organism evidence="3 4">
    <name type="scientific">Salix brachista</name>
    <dbReference type="NCBI Taxonomy" id="2182728"/>
    <lineage>
        <taxon>Eukaryota</taxon>
        <taxon>Viridiplantae</taxon>
        <taxon>Streptophyta</taxon>
        <taxon>Embryophyta</taxon>
        <taxon>Tracheophyta</taxon>
        <taxon>Spermatophyta</taxon>
        <taxon>Magnoliopsida</taxon>
        <taxon>eudicotyledons</taxon>
        <taxon>Gunneridae</taxon>
        <taxon>Pentapetalae</taxon>
        <taxon>rosids</taxon>
        <taxon>fabids</taxon>
        <taxon>Malpighiales</taxon>
        <taxon>Salicaceae</taxon>
        <taxon>Saliceae</taxon>
        <taxon>Salix</taxon>
    </lineage>
</organism>
<keyword evidence="4" id="KW-1185">Reference proteome</keyword>
<feature type="compositionally biased region" description="Polar residues" evidence="1">
    <location>
        <begin position="280"/>
        <end position="296"/>
    </location>
</feature>
<feature type="region of interest" description="Disordered" evidence="1">
    <location>
        <begin position="401"/>
        <end position="425"/>
    </location>
</feature>
<feature type="domain" description="DUF4283" evidence="2">
    <location>
        <begin position="64"/>
        <end position="146"/>
    </location>
</feature>
<feature type="region of interest" description="Disordered" evidence="1">
    <location>
        <begin position="1"/>
        <end position="24"/>
    </location>
</feature>
<protein>
    <recommendedName>
        <fullName evidence="2">DUF4283 domain-containing protein</fullName>
    </recommendedName>
</protein>
<dbReference type="Proteomes" id="UP000326939">
    <property type="component" value="Chromosome 1"/>
</dbReference>
<dbReference type="AlphaFoldDB" id="A0A5N5P5P9"/>
<sequence length="544" mass="60766">MKPNTQTQSLPKANQPPALPPNTSWAEKVKISESSTRFQLDPIPRRTQGGQLCIPEEMLLNNLSQWNRSMVGFILGFKMSHRMVNTIASRVWRSCGLEQVTTMNNGFMLFRFKTEAELQAVMERGPWLFGGKAILLQQWYPGYKFDKNRISKLPVWIRLHGLPFPLWSQAGLSLAASMVGRPLSCDAQTYNCQRLEFARLCVEIDAALPKVTSFEVVSPLSSEPITVEVEYEWLPPHCHTCKLYGHSCKRGRQTPQDGDALHEVTPPVPSLLVNNTVHILPTSHTNPTQPSHSKTNPPQPEPPVIQTVTQKTPTAPTPKVTVPQIPLANKIVPEKTPPIVTEVVKTGKEPRGKDIIPPEGTSKYTAIVNFGNLLETCHTSKMDSLGSQSIARIEREESLEESSASIAPVQDHESPPIISPKAAKKKKGGKNKKFNINGWDFISNATVDDKCRILIGWNTMDYSLTCIHSNAQWITCEAFSIATSSSLIITFVYGLNTSAERMGLWDYLISSIQQFSHMPWILLAYSSPLQRDEIHVDQWSARPS</sequence>
<reference evidence="4" key="1">
    <citation type="journal article" date="2019" name="Gigascience">
        <title>De novo genome assembly of the endangered Acer yangbiense, a plant species with extremely small populations endemic to Yunnan Province, China.</title>
        <authorList>
            <person name="Yang J."/>
            <person name="Wariss H.M."/>
            <person name="Tao L."/>
            <person name="Zhang R."/>
            <person name="Yun Q."/>
            <person name="Hollingsworth P."/>
            <person name="Dao Z."/>
            <person name="Luo G."/>
            <person name="Guo H."/>
            <person name="Ma Y."/>
            <person name="Sun W."/>
        </authorList>
    </citation>
    <scope>NUCLEOTIDE SEQUENCE [LARGE SCALE GENOMIC DNA]</scope>
    <source>
        <strain evidence="4">cv. br00</strain>
    </source>
</reference>
<gene>
    <name evidence="3" type="ORF">DKX38_001762</name>
</gene>
<dbReference type="InterPro" id="IPR040256">
    <property type="entry name" value="At4g02000-like"/>
</dbReference>
<name>A0A5N5P5P9_9ROSI</name>
<feature type="compositionally biased region" description="Polar residues" evidence="1">
    <location>
        <begin position="1"/>
        <end position="12"/>
    </location>
</feature>
<dbReference type="InterPro" id="IPR025558">
    <property type="entry name" value="DUF4283"/>
</dbReference>
<feature type="region of interest" description="Disordered" evidence="1">
    <location>
        <begin position="280"/>
        <end position="303"/>
    </location>
</feature>
<dbReference type="PANTHER" id="PTHR31286">
    <property type="entry name" value="GLYCINE-RICH CELL WALL STRUCTURAL PROTEIN 1.8-LIKE"/>
    <property type="match status" value="1"/>
</dbReference>
<accession>A0A5N5P5P9</accession>
<dbReference type="PANTHER" id="PTHR31286:SF99">
    <property type="entry name" value="DUF4283 DOMAIN-CONTAINING PROTEIN"/>
    <property type="match status" value="1"/>
</dbReference>